<dbReference type="InterPro" id="IPR013249">
    <property type="entry name" value="RNA_pol_sigma70_r4_t2"/>
</dbReference>
<dbReference type="Gene3D" id="1.10.10.10">
    <property type="entry name" value="Winged helix-like DNA-binding domain superfamily/Winged helix DNA-binding domain"/>
    <property type="match status" value="1"/>
</dbReference>
<keyword evidence="4" id="KW-0804">Transcription</keyword>
<dbReference type="InterPro" id="IPR013324">
    <property type="entry name" value="RNA_pol_sigma_r3/r4-like"/>
</dbReference>
<dbReference type="InterPro" id="IPR013325">
    <property type="entry name" value="RNA_pol_sigma_r2"/>
</dbReference>
<dbReference type="Pfam" id="PF08281">
    <property type="entry name" value="Sigma70_r4_2"/>
    <property type="match status" value="1"/>
</dbReference>
<dbReference type="Pfam" id="PF04542">
    <property type="entry name" value="Sigma70_r2"/>
    <property type="match status" value="1"/>
</dbReference>
<organism evidence="7 8">
    <name type="scientific">Paraburkholderia unamae</name>
    <dbReference type="NCBI Taxonomy" id="219649"/>
    <lineage>
        <taxon>Bacteria</taxon>
        <taxon>Pseudomonadati</taxon>
        <taxon>Pseudomonadota</taxon>
        <taxon>Betaproteobacteria</taxon>
        <taxon>Burkholderiales</taxon>
        <taxon>Burkholderiaceae</taxon>
        <taxon>Paraburkholderia</taxon>
    </lineage>
</organism>
<keyword evidence="8" id="KW-1185">Reference proteome</keyword>
<comment type="caution">
    <text evidence="7">The sequence shown here is derived from an EMBL/GenBank/DDBJ whole genome shotgun (WGS) entry which is preliminary data.</text>
</comment>
<proteinExistence type="inferred from homology"/>
<name>A0ABX5KP96_9BURK</name>
<dbReference type="InterPro" id="IPR014284">
    <property type="entry name" value="RNA_pol_sigma-70_dom"/>
</dbReference>
<gene>
    <name evidence="7" type="ORF">C7402_111222</name>
</gene>
<evidence type="ECO:0000259" key="6">
    <source>
        <dbReference type="Pfam" id="PF08281"/>
    </source>
</evidence>
<evidence type="ECO:0000256" key="1">
    <source>
        <dbReference type="ARBA" id="ARBA00010641"/>
    </source>
</evidence>
<evidence type="ECO:0000256" key="3">
    <source>
        <dbReference type="ARBA" id="ARBA00023082"/>
    </source>
</evidence>
<evidence type="ECO:0000259" key="5">
    <source>
        <dbReference type="Pfam" id="PF04542"/>
    </source>
</evidence>
<dbReference type="InterPro" id="IPR039425">
    <property type="entry name" value="RNA_pol_sigma-70-like"/>
</dbReference>
<evidence type="ECO:0000313" key="8">
    <source>
        <dbReference type="Proteomes" id="UP000245712"/>
    </source>
</evidence>
<keyword evidence="3" id="KW-0731">Sigma factor</keyword>
<evidence type="ECO:0000256" key="2">
    <source>
        <dbReference type="ARBA" id="ARBA00023015"/>
    </source>
</evidence>
<dbReference type="InterPro" id="IPR007627">
    <property type="entry name" value="RNA_pol_sigma70_r2"/>
</dbReference>
<dbReference type="NCBIfam" id="TIGR02937">
    <property type="entry name" value="sigma70-ECF"/>
    <property type="match status" value="1"/>
</dbReference>
<dbReference type="PANTHER" id="PTHR43133">
    <property type="entry name" value="RNA POLYMERASE ECF-TYPE SIGMA FACTO"/>
    <property type="match status" value="1"/>
</dbReference>
<evidence type="ECO:0000256" key="4">
    <source>
        <dbReference type="ARBA" id="ARBA00023163"/>
    </source>
</evidence>
<dbReference type="PANTHER" id="PTHR43133:SF63">
    <property type="entry name" value="RNA POLYMERASE SIGMA FACTOR FECI-RELATED"/>
    <property type="match status" value="1"/>
</dbReference>
<feature type="domain" description="RNA polymerase sigma-70 region 2" evidence="5">
    <location>
        <begin position="36"/>
        <end position="99"/>
    </location>
</feature>
<dbReference type="Gene3D" id="1.10.1740.10">
    <property type="match status" value="1"/>
</dbReference>
<accession>A0ABX5KP96</accession>
<keyword evidence="2" id="KW-0805">Transcription regulation</keyword>
<protein>
    <submittedName>
        <fullName evidence="7">RNA polymerase sigma-70 factor (ECF subfamily)</fullName>
    </submittedName>
</protein>
<feature type="domain" description="RNA polymerase sigma factor 70 region 4 type 2" evidence="6">
    <location>
        <begin position="130"/>
        <end position="182"/>
    </location>
</feature>
<dbReference type="SUPFAM" id="SSF88946">
    <property type="entry name" value="Sigma2 domain of RNA polymerase sigma factors"/>
    <property type="match status" value="1"/>
</dbReference>
<comment type="similarity">
    <text evidence="1">Belongs to the sigma-70 factor family. ECF subfamily.</text>
</comment>
<sequence length="186" mass="20254">MRDRSLVVHSPADLRQQEAPAAADASRAAWLADEFRASYAWLKSKLQRRVGSQADAEDLASSSFVELAGVSDPPGVRDPRAWLSVIAQRLTFEMWRRRDLERAYLASLASGEEPLAASAEAVAEIAQTLLLVDQALNGLSPNAKRAFIYSQVDGLTYAEIAGKLGVSPSMVRKYIAQALSRCYSLG</sequence>
<dbReference type="EMBL" id="QEOB01000011">
    <property type="protein sequence ID" value="PVX81320.1"/>
    <property type="molecule type" value="Genomic_DNA"/>
</dbReference>
<dbReference type="Proteomes" id="UP000245712">
    <property type="component" value="Unassembled WGS sequence"/>
</dbReference>
<dbReference type="NCBIfam" id="NF008889">
    <property type="entry name" value="PRK11924.1-1"/>
    <property type="match status" value="1"/>
</dbReference>
<evidence type="ECO:0000313" key="7">
    <source>
        <dbReference type="EMBL" id="PVX81320.1"/>
    </source>
</evidence>
<dbReference type="SUPFAM" id="SSF88659">
    <property type="entry name" value="Sigma3 and sigma4 domains of RNA polymerase sigma factors"/>
    <property type="match status" value="1"/>
</dbReference>
<dbReference type="CDD" id="cd06171">
    <property type="entry name" value="Sigma70_r4"/>
    <property type="match status" value="1"/>
</dbReference>
<dbReference type="InterPro" id="IPR036388">
    <property type="entry name" value="WH-like_DNA-bd_sf"/>
</dbReference>
<reference evidence="7 8" key="1">
    <citation type="submission" date="2018-05" db="EMBL/GenBank/DDBJ databases">
        <title>Genomic Encyclopedia of Type Strains, Phase IV (KMG-V): Genome sequencing to study the core and pangenomes of soil and plant-associated prokaryotes.</title>
        <authorList>
            <person name="Whitman W."/>
        </authorList>
    </citation>
    <scope>NUCLEOTIDE SEQUENCE [LARGE SCALE GENOMIC DNA]</scope>
    <source>
        <strain evidence="7 8">SCZa-39</strain>
    </source>
</reference>